<gene>
    <name evidence="1" type="ORF">FOA19_14975</name>
</gene>
<dbReference type="RefSeq" id="WP_149091590.1">
    <property type="nucleotide sequence ID" value="NZ_VKKY01000002.1"/>
</dbReference>
<sequence length="486" mass="52724">MLHISRKYIRIGLIALLPLAGCDSFLDVNDDPNRANTVSSDALLSPIQVSTADAHYQLGQYTSLFSQQLAAYTSGPQIADRHIDVRVNTAWNTLYLNNLNNLHLLVQQAANEGSSYYVGIAKVMQALNLGLLTDTWGDVPFSNAFQGPAELTPQYDTQEQLYTTIQTLLDEAIVELQKPNSTLKPAGDDLIYAGSTAKWIKAANALKARYTIHLVEKQGTSAANAALGFVAKAFSSNADDMQVIFNDRNLNPWNRNIAIGTTTGNFIVAPSQTLVNLLNGTAIPGLVDPRLPLMADRGTSTNPYAGYRNGAGTGGNTNITANTFYAKPASPLLMVTYSEMKFIEAEARFIANGGTSASTGSTEEAYQAYLAGIRAHMDKLGVAAADRDAYLSNPRVAVGAANLTLSLIMKEKLIALYLNPEAWVDVRRYDYSSAIYPGMALPSDHNPALNGQFIRRVLYPESEAARNADEVGKATKGLAEKMWWDQ</sequence>
<organism evidence="1 2">
    <name type="scientific">Rufibacter hautae</name>
    <dbReference type="NCBI Taxonomy" id="2595005"/>
    <lineage>
        <taxon>Bacteria</taxon>
        <taxon>Pseudomonadati</taxon>
        <taxon>Bacteroidota</taxon>
        <taxon>Cytophagia</taxon>
        <taxon>Cytophagales</taxon>
        <taxon>Hymenobacteraceae</taxon>
        <taxon>Rufibacter</taxon>
    </lineage>
</organism>
<name>A0A5B6TH00_9BACT</name>
<accession>A0A5B6TH00</accession>
<dbReference type="InterPro" id="IPR041662">
    <property type="entry name" value="SusD-like_2"/>
</dbReference>
<dbReference type="OrthoDB" id="622163at2"/>
<dbReference type="Pfam" id="PF12771">
    <property type="entry name" value="SusD-like_2"/>
    <property type="match status" value="1"/>
</dbReference>
<dbReference type="EMBL" id="VKKY01000002">
    <property type="protein sequence ID" value="KAA3438532.1"/>
    <property type="molecule type" value="Genomic_DNA"/>
</dbReference>
<proteinExistence type="predicted"/>
<dbReference type="SUPFAM" id="SSF48452">
    <property type="entry name" value="TPR-like"/>
    <property type="match status" value="1"/>
</dbReference>
<keyword evidence="1" id="KW-0449">Lipoprotein</keyword>
<dbReference type="Proteomes" id="UP000324133">
    <property type="component" value="Unassembled WGS sequence"/>
</dbReference>
<dbReference type="InterPro" id="IPR011990">
    <property type="entry name" value="TPR-like_helical_dom_sf"/>
</dbReference>
<evidence type="ECO:0000313" key="2">
    <source>
        <dbReference type="Proteomes" id="UP000324133"/>
    </source>
</evidence>
<dbReference type="Gene3D" id="1.25.40.390">
    <property type="match status" value="1"/>
</dbReference>
<protein>
    <submittedName>
        <fullName evidence="1">SusD/RagB family nutrient-binding outer membrane lipoprotein</fullName>
    </submittedName>
</protein>
<comment type="caution">
    <text evidence="1">The sequence shown here is derived from an EMBL/GenBank/DDBJ whole genome shotgun (WGS) entry which is preliminary data.</text>
</comment>
<dbReference type="AlphaFoldDB" id="A0A5B6TH00"/>
<reference evidence="1 2" key="1">
    <citation type="submission" date="2019-07" db="EMBL/GenBank/DDBJ databases">
        <title>Rufibacter sp. nov., isolated from lake sediment.</title>
        <authorList>
            <person name="Qu J.-H."/>
        </authorList>
    </citation>
    <scope>NUCLEOTIDE SEQUENCE [LARGE SCALE GENOMIC DNA]</scope>
    <source>
        <strain evidence="1 2">NBS58-1</strain>
    </source>
</reference>
<keyword evidence="2" id="KW-1185">Reference proteome</keyword>
<evidence type="ECO:0000313" key="1">
    <source>
        <dbReference type="EMBL" id="KAA3438532.1"/>
    </source>
</evidence>